<keyword evidence="5 10" id="KW-0819">tRNA processing</keyword>
<feature type="site" description="Interaction with substrate tRNA" evidence="10">
    <location>
        <position position="160"/>
    </location>
</feature>
<comment type="catalytic activity">
    <reaction evidence="9 10 11">
        <text>adenosine(37) in tRNA + dimethylallyl diphosphate = N(6)-dimethylallyladenosine(37) in tRNA + diphosphate</text>
        <dbReference type="Rhea" id="RHEA:26482"/>
        <dbReference type="Rhea" id="RHEA-COMP:10162"/>
        <dbReference type="Rhea" id="RHEA-COMP:10375"/>
        <dbReference type="ChEBI" id="CHEBI:33019"/>
        <dbReference type="ChEBI" id="CHEBI:57623"/>
        <dbReference type="ChEBI" id="CHEBI:74411"/>
        <dbReference type="ChEBI" id="CHEBI:74415"/>
        <dbReference type="EC" id="2.5.1.75"/>
    </reaction>
</comment>
<keyword evidence="15" id="KW-1185">Reference proteome</keyword>
<dbReference type="NCBIfam" id="TIGR00174">
    <property type="entry name" value="miaA"/>
    <property type="match status" value="1"/>
</dbReference>
<dbReference type="SUPFAM" id="SSF52540">
    <property type="entry name" value="P-loop containing nucleoside triphosphate hydrolases"/>
    <property type="match status" value="2"/>
</dbReference>
<feature type="site" description="Interaction with substrate tRNA" evidence="10">
    <location>
        <position position="182"/>
    </location>
</feature>
<keyword evidence="4 10" id="KW-0808">Transferase</keyword>
<dbReference type="GO" id="GO:0006400">
    <property type="term" value="P:tRNA modification"/>
    <property type="evidence" value="ECO:0007669"/>
    <property type="project" value="TreeGrafter"/>
</dbReference>
<dbReference type="STRING" id="364200.SAMN04488515_0946"/>
<accession>A0A1I0P1G9</accession>
<dbReference type="Pfam" id="PF01715">
    <property type="entry name" value="IPPT"/>
    <property type="match status" value="1"/>
</dbReference>
<dbReference type="Proteomes" id="UP000199167">
    <property type="component" value="Unassembled WGS sequence"/>
</dbReference>
<evidence type="ECO:0000313" key="14">
    <source>
        <dbReference type="EMBL" id="SEW07809.1"/>
    </source>
</evidence>
<comment type="cofactor">
    <cofactor evidence="1 10">
        <name>Mg(2+)</name>
        <dbReference type="ChEBI" id="CHEBI:18420"/>
    </cofactor>
</comment>
<evidence type="ECO:0000256" key="1">
    <source>
        <dbReference type="ARBA" id="ARBA00001946"/>
    </source>
</evidence>
<dbReference type="EMBL" id="FOIZ01000001">
    <property type="protein sequence ID" value="SEW07809.1"/>
    <property type="molecule type" value="Genomic_DNA"/>
</dbReference>
<dbReference type="AlphaFoldDB" id="A0A1I0P1G9"/>
<sequence length="355" mass="39463">MTRLYVVFGVSVMAAPSDVFALPRKMSQKKNRFNGCWRLICDRSPKSLNATERTRRNILMQINIFANKPVLIAGPTASGKSALALQIATQQGGTIINADALQVFDCWEILSARPGRDERAQAPHALYGHVGYHEDYSVGHWLRDVTPLLTKDRPIIVGGTGLYLSALTEGLADIPATPPEIRQIADGLSLDRMIAALDDNTKSRIDLLNRARVQRAWEVQEATGRALAAWQDDTPPPLLPLSDVTAIVLDAPKDWLTPRITKRFDMMLDAGALDEVRAVLPVWDPKRPASKAIGAPELIAHLRNEMTLEDARDAAVISTRQYAKRQRTWFAKRMKAWHQLHVSSTDLSTAFTFNS</sequence>
<evidence type="ECO:0000256" key="9">
    <source>
        <dbReference type="ARBA" id="ARBA00049563"/>
    </source>
</evidence>
<feature type="binding site" evidence="10">
    <location>
        <begin position="76"/>
        <end position="81"/>
    </location>
    <ligand>
        <name>substrate</name>
    </ligand>
</feature>
<protein>
    <recommendedName>
        <fullName evidence="10">tRNA dimethylallyltransferase</fullName>
        <ecNumber evidence="10">2.5.1.75</ecNumber>
    </recommendedName>
    <alternativeName>
        <fullName evidence="10">Dimethylallyl diphosphate:tRNA dimethylallyltransferase</fullName>
        <shortName evidence="10">DMAPP:tRNA dimethylallyltransferase</shortName>
        <shortName evidence="10">DMATase</shortName>
    </alternativeName>
    <alternativeName>
        <fullName evidence="10">Isopentenyl-diphosphate:tRNA isopentenyltransferase</fullName>
        <shortName evidence="10">IPP transferase</shortName>
        <shortName evidence="10">IPPT</shortName>
        <shortName evidence="10">IPTase</shortName>
    </alternativeName>
</protein>
<evidence type="ECO:0000256" key="8">
    <source>
        <dbReference type="ARBA" id="ARBA00022842"/>
    </source>
</evidence>
<evidence type="ECO:0000256" key="4">
    <source>
        <dbReference type="ARBA" id="ARBA00022679"/>
    </source>
</evidence>
<evidence type="ECO:0000256" key="13">
    <source>
        <dbReference type="RuleBase" id="RU003785"/>
    </source>
</evidence>
<dbReference type="InterPro" id="IPR039657">
    <property type="entry name" value="Dimethylallyltransferase"/>
</dbReference>
<evidence type="ECO:0000256" key="10">
    <source>
        <dbReference type="HAMAP-Rule" id="MF_00185"/>
    </source>
</evidence>
<dbReference type="EC" id="2.5.1.75" evidence="10"/>
<comment type="function">
    <text evidence="2 10 12">Catalyzes the transfer of a dimethylallyl group onto the adenine at position 37 in tRNAs that read codons beginning with uridine, leading to the formation of N6-(dimethylallyl)adenosine (i(6)A).</text>
</comment>
<keyword evidence="7 10" id="KW-0067">ATP-binding</keyword>
<dbReference type="GO" id="GO:0005524">
    <property type="term" value="F:ATP binding"/>
    <property type="evidence" value="ECO:0007669"/>
    <property type="project" value="UniProtKB-UniRule"/>
</dbReference>
<comment type="similarity">
    <text evidence="3 10 13">Belongs to the IPP transferase family.</text>
</comment>
<name>A0A1I0P1G9_9RHOB</name>
<dbReference type="HAMAP" id="MF_00185">
    <property type="entry name" value="IPP_trans"/>
    <property type="match status" value="1"/>
</dbReference>
<dbReference type="PANTHER" id="PTHR11088:SF60">
    <property type="entry name" value="TRNA DIMETHYLALLYLTRANSFERASE"/>
    <property type="match status" value="1"/>
</dbReference>
<dbReference type="Gene3D" id="1.10.20.140">
    <property type="match status" value="1"/>
</dbReference>
<reference evidence="14 15" key="1">
    <citation type="submission" date="2016-10" db="EMBL/GenBank/DDBJ databases">
        <authorList>
            <person name="de Groot N.N."/>
        </authorList>
    </citation>
    <scope>NUCLEOTIDE SEQUENCE [LARGE SCALE GENOMIC DNA]</scope>
    <source>
        <strain evidence="14 15">DSM 17925</strain>
    </source>
</reference>
<keyword evidence="8 10" id="KW-0460">Magnesium</keyword>
<evidence type="ECO:0000256" key="2">
    <source>
        <dbReference type="ARBA" id="ARBA00003213"/>
    </source>
</evidence>
<keyword evidence="6 10" id="KW-0547">Nucleotide-binding</keyword>
<dbReference type="InterPro" id="IPR027417">
    <property type="entry name" value="P-loop_NTPase"/>
</dbReference>
<proteinExistence type="inferred from homology"/>
<evidence type="ECO:0000313" key="15">
    <source>
        <dbReference type="Proteomes" id="UP000199167"/>
    </source>
</evidence>
<feature type="binding site" evidence="10">
    <location>
        <begin position="74"/>
        <end position="81"/>
    </location>
    <ligand>
        <name>ATP</name>
        <dbReference type="ChEBI" id="CHEBI:30616"/>
    </ligand>
</feature>
<comment type="caution">
    <text evidence="10">Lacks conserved residue(s) required for the propagation of feature annotation.</text>
</comment>
<evidence type="ECO:0000256" key="6">
    <source>
        <dbReference type="ARBA" id="ARBA00022741"/>
    </source>
</evidence>
<evidence type="ECO:0000256" key="7">
    <source>
        <dbReference type="ARBA" id="ARBA00022840"/>
    </source>
</evidence>
<comment type="subunit">
    <text evidence="10">Monomer.</text>
</comment>
<evidence type="ECO:0000256" key="12">
    <source>
        <dbReference type="RuleBase" id="RU003784"/>
    </source>
</evidence>
<dbReference type="Gene3D" id="3.40.50.300">
    <property type="entry name" value="P-loop containing nucleotide triphosphate hydrolases"/>
    <property type="match status" value="1"/>
</dbReference>
<evidence type="ECO:0000256" key="3">
    <source>
        <dbReference type="ARBA" id="ARBA00005842"/>
    </source>
</evidence>
<gene>
    <name evidence="10" type="primary">miaA</name>
    <name evidence="14" type="ORF">SAMN04488515_0946</name>
</gene>
<dbReference type="PANTHER" id="PTHR11088">
    <property type="entry name" value="TRNA DIMETHYLALLYLTRANSFERASE"/>
    <property type="match status" value="1"/>
</dbReference>
<organism evidence="14 15">
    <name type="scientific">Cognatiyoonia koreensis</name>
    <dbReference type="NCBI Taxonomy" id="364200"/>
    <lineage>
        <taxon>Bacteria</taxon>
        <taxon>Pseudomonadati</taxon>
        <taxon>Pseudomonadota</taxon>
        <taxon>Alphaproteobacteria</taxon>
        <taxon>Rhodobacterales</taxon>
        <taxon>Paracoccaceae</taxon>
        <taxon>Cognatiyoonia</taxon>
    </lineage>
</organism>
<dbReference type="GO" id="GO:0052381">
    <property type="term" value="F:tRNA dimethylallyltransferase activity"/>
    <property type="evidence" value="ECO:0007669"/>
    <property type="project" value="UniProtKB-UniRule"/>
</dbReference>
<dbReference type="InterPro" id="IPR018022">
    <property type="entry name" value="IPT"/>
</dbReference>
<evidence type="ECO:0000256" key="11">
    <source>
        <dbReference type="RuleBase" id="RU003783"/>
    </source>
</evidence>
<evidence type="ECO:0000256" key="5">
    <source>
        <dbReference type="ARBA" id="ARBA00022694"/>
    </source>
</evidence>